<dbReference type="SUPFAM" id="SSF110849">
    <property type="entry name" value="ParB/Sulfiredoxin"/>
    <property type="match status" value="1"/>
</dbReference>
<dbReference type="Gene3D" id="3.90.1530.30">
    <property type="match status" value="1"/>
</dbReference>
<dbReference type="InterPro" id="IPR003115">
    <property type="entry name" value="ParB_N"/>
</dbReference>
<dbReference type="InterPro" id="IPR041468">
    <property type="entry name" value="HTH_ParB/Spo0J"/>
</dbReference>
<accession>A0A1E5Q3B4</accession>
<dbReference type="InterPro" id="IPR057240">
    <property type="entry name" value="ParB_dimer_C"/>
</dbReference>
<evidence type="ECO:0000256" key="1">
    <source>
        <dbReference type="ARBA" id="ARBA00006295"/>
    </source>
</evidence>
<reference evidence="7" key="1">
    <citation type="submission" date="2016-07" db="EMBL/GenBank/DDBJ databases">
        <authorList>
            <person name="Florea S."/>
            <person name="Webb J.S."/>
            <person name="Jaromczyk J."/>
            <person name="Schardl C.L."/>
        </authorList>
    </citation>
    <scope>NUCLEOTIDE SEQUENCE [LARGE SCALE GENOMIC DNA]</scope>
    <source>
        <strain evidence="7">MV-1</strain>
    </source>
</reference>
<dbReference type="PANTHER" id="PTHR33375">
    <property type="entry name" value="CHROMOSOME-PARTITIONING PROTEIN PARB-RELATED"/>
    <property type="match status" value="1"/>
</dbReference>
<dbReference type="Pfam" id="PF02195">
    <property type="entry name" value="ParB_N"/>
    <property type="match status" value="1"/>
</dbReference>
<dbReference type="FunFam" id="3.90.1530.30:FF:000001">
    <property type="entry name" value="Chromosome partitioning protein ParB"/>
    <property type="match status" value="1"/>
</dbReference>
<dbReference type="NCBIfam" id="TIGR00180">
    <property type="entry name" value="parB_part"/>
    <property type="match status" value="1"/>
</dbReference>
<dbReference type="AlphaFoldDB" id="A0A1E5Q3B4"/>
<dbReference type="PANTHER" id="PTHR33375:SF1">
    <property type="entry name" value="CHROMOSOME-PARTITIONING PROTEIN PARB-RELATED"/>
    <property type="match status" value="1"/>
</dbReference>
<comment type="function">
    <text evidence="4">Involved in chromosome partition. Localize to both poles of the predivisional cell following completion of DNA replication. Binds to the DNA origin of replication.</text>
</comment>
<keyword evidence="2" id="KW-0159">Chromosome partition</keyword>
<evidence type="ECO:0000256" key="4">
    <source>
        <dbReference type="ARBA" id="ARBA00025472"/>
    </source>
</evidence>
<evidence type="ECO:0000259" key="5">
    <source>
        <dbReference type="SMART" id="SM00470"/>
    </source>
</evidence>
<keyword evidence="3" id="KW-0238">DNA-binding</keyword>
<evidence type="ECO:0000256" key="3">
    <source>
        <dbReference type="ARBA" id="ARBA00023125"/>
    </source>
</evidence>
<protein>
    <submittedName>
        <fullName evidence="6">Chromosome partitioning protein ParB</fullName>
    </submittedName>
</protein>
<evidence type="ECO:0000256" key="2">
    <source>
        <dbReference type="ARBA" id="ARBA00022829"/>
    </source>
</evidence>
<dbReference type="InterPro" id="IPR036086">
    <property type="entry name" value="ParB/Sulfiredoxin_sf"/>
</dbReference>
<comment type="caution">
    <text evidence="6">The sequence shown here is derived from an EMBL/GenBank/DDBJ whole genome shotgun (WGS) entry which is preliminary data.</text>
</comment>
<dbReference type="GO" id="GO:0005694">
    <property type="term" value="C:chromosome"/>
    <property type="evidence" value="ECO:0007669"/>
    <property type="project" value="TreeGrafter"/>
</dbReference>
<dbReference type="GO" id="GO:0045881">
    <property type="term" value="P:positive regulation of sporulation resulting in formation of a cellular spore"/>
    <property type="evidence" value="ECO:0007669"/>
    <property type="project" value="TreeGrafter"/>
</dbReference>
<dbReference type="Gene3D" id="1.10.10.2830">
    <property type="match status" value="1"/>
</dbReference>
<evidence type="ECO:0000313" key="6">
    <source>
        <dbReference type="EMBL" id="OEJ64123.1"/>
    </source>
</evidence>
<dbReference type="Pfam" id="PF23552">
    <property type="entry name" value="ParB_C"/>
    <property type="match status" value="1"/>
</dbReference>
<dbReference type="GO" id="GO:0003677">
    <property type="term" value="F:DNA binding"/>
    <property type="evidence" value="ECO:0007669"/>
    <property type="project" value="UniProtKB-KW"/>
</dbReference>
<dbReference type="EMBL" id="MCGG01000078">
    <property type="protein sequence ID" value="OEJ64123.1"/>
    <property type="molecule type" value="Genomic_DNA"/>
</dbReference>
<dbReference type="STRING" id="28181.BEN30_01630"/>
<gene>
    <name evidence="6" type="ORF">BEN30_01630</name>
</gene>
<organism evidence="6 7">
    <name type="scientific">Magnetovibrio blakemorei</name>
    <dbReference type="NCBI Taxonomy" id="28181"/>
    <lineage>
        <taxon>Bacteria</taxon>
        <taxon>Pseudomonadati</taxon>
        <taxon>Pseudomonadota</taxon>
        <taxon>Alphaproteobacteria</taxon>
        <taxon>Rhodospirillales</taxon>
        <taxon>Magnetovibrionaceae</taxon>
        <taxon>Magnetovibrio</taxon>
    </lineage>
</organism>
<feature type="domain" description="ParB-like N-terminal" evidence="5">
    <location>
        <begin position="31"/>
        <end position="123"/>
    </location>
</feature>
<dbReference type="FunFam" id="1.10.10.2830:FF:000001">
    <property type="entry name" value="Chromosome partitioning protein ParB"/>
    <property type="match status" value="1"/>
</dbReference>
<keyword evidence="7" id="KW-1185">Reference proteome</keyword>
<dbReference type="Proteomes" id="UP000095347">
    <property type="component" value="Unassembled WGS sequence"/>
</dbReference>
<dbReference type="SMART" id="SM00470">
    <property type="entry name" value="ParB"/>
    <property type="match status" value="1"/>
</dbReference>
<comment type="similarity">
    <text evidence="1">Belongs to the ParB family.</text>
</comment>
<dbReference type="OrthoDB" id="9802051at2"/>
<dbReference type="CDD" id="cd16393">
    <property type="entry name" value="SPO0J_N"/>
    <property type="match status" value="1"/>
</dbReference>
<dbReference type="RefSeq" id="WP_069959470.1">
    <property type="nucleotide sequence ID" value="NZ_MCGG01000078.1"/>
</dbReference>
<dbReference type="InterPro" id="IPR050336">
    <property type="entry name" value="Chromosome_partition/occlusion"/>
</dbReference>
<dbReference type="Pfam" id="PF17762">
    <property type="entry name" value="HTH_ParB"/>
    <property type="match status" value="1"/>
</dbReference>
<sequence length="293" mass="31932">MADKKLGMGLSALLGQDKADFANLDDGEGAKTVPVTQLHPGKYQPRHTFGDEQLHDLSESIREKGVLQPLLVRPHPDRPGMFEIIAGERRWRAAQLAQVHQVPVIVRDFDDKETLEVALVENLQRQDLSSLEEAEGYHRLMHEFSHTQDQLAQALGKSRSHVANTLRLLTLPGDVKDLLASGALSAGHARCLVGVTGAAELAKEIVHKGLNVRQTEKLVKAGGHVGSSKPKATKAVKDSDTVALEHDMANMLGLKVEIKDNRGRGQIVIHYESLEQLDGVLARLTHGPSGAEL</sequence>
<proteinExistence type="inferred from homology"/>
<dbReference type="GO" id="GO:0007059">
    <property type="term" value="P:chromosome segregation"/>
    <property type="evidence" value="ECO:0007669"/>
    <property type="project" value="UniProtKB-KW"/>
</dbReference>
<dbReference type="InterPro" id="IPR004437">
    <property type="entry name" value="ParB/RepB/Spo0J"/>
</dbReference>
<evidence type="ECO:0000313" key="7">
    <source>
        <dbReference type="Proteomes" id="UP000095347"/>
    </source>
</evidence>
<name>A0A1E5Q3B4_9PROT</name>